<proteinExistence type="inferred from homology"/>
<dbReference type="KEGG" id="mtm:MYCTH_2308874"/>
<gene>
    <name evidence="3" type="ORF">MYCTH_2308874</name>
</gene>
<dbReference type="GO" id="GO:0016614">
    <property type="term" value="F:oxidoreductase activity, acting on CH-OH group of donors"/>
    <property type="evidence" value="ECO:0007669"/>
    <property type="project" value="InterPro"/>
</dbReference>
<dbReference type="PANTHER" id="PTHR11552:SF80">
    <property type="entry name" value="GMC OXIDOREDUCTASE"/>
    <property type="match status" value="1"/>
</dbReference>
<dbReference type="VEuPathDB" id="FungiDB:MYCTH_2308874"/>
<organism evidence="3 4">
    <name type="scientific">Thermothelomyces thermophilus (strain ATCC 42464 / BCRC 31852 / DSM 1799)</name>
    <name type="common">Sporotrichum thermophile</name>
    <dbReference type="NCBI Taxonomy" id="573729"/>
    <lineage>
        <taxon>Eukaryota</taxon>
        <taxon>Fungi</taxon>
        <taxon>Dikarya</taxon>
        <taxon>Ascomycota</taxon>
        <taxon>Pezizomycotina</taxon>
        <taxon>Sordariomycetes</taxon>
        <taxon>Sordariomycetidae</taxon>
        <taxon>Sordariales</taxon>
        <taxon>Chaetomiaceae</taxon>
        <taxon>Thermothelomyces</taxon>
    </lineage>
</organism>
<dbReference type="RefSeq" id="XP_003665298.1">
    <property type="nucleotide sequence ID" value="XM_003665250.1"/>
</dbReference>
<reference evidence="3 4" key="1">
    <citation type="journal article" date="2011" name="Nat. Biotechnol.">
        <title>Comparative genomic analysis of the thermophilic biomass-degrading fungi Myceliophthora thermophila and Thielavia terrestris.</title>
        <authorList>
            <person name="Berka R.M."/>
            <person name="Grigoriev I.V."/>
            <person name="Otillar R."/>
            <person name="Salamov A."/>
            <person name="Grimwood J."/>
            <person name="Reid I."/>
            <person name="Ishmael N."/>
            <person name="John T."/>
            <person name="Darmond C."/>
            <person name="Moisan M.-C."/>
            <person name="Henrissat B."/>
            <person name="Coutinho P.M."/>
            <person name="Lombard V."/>
            <person name="Natvig D.O."/>
            <person name="Lindquist E."/>
            <person name="Schmutz J."/>
            <person name="Lucas S."/>
            <person name="Harris P."/>
            <person name="Powlowski J."/>
            <person name="Bellemare A."/>
            <person name="Taylor D."/>
            <person name="Butler G."/>
            <person name="de Vries R.P."/>
            <person name="Allijn I.E."/>
            <person name="van den Brink J."/>
            <person name="Ushinsky S."/>
            <person name="Storms R."/>
            <person name="Powell A.J."/>
            <person name="Paulsen I.T."/>
            <person name="Elbourne L.D.H."/>
            <person name="Baker S.E."/>
            <person name="Magnuson J."/>
            <person name="LaBoissiere S."/>
            <person name="Clutterbuck A.J."/>
            <person name="Martinez D."/>
            <person name="Wogulis M."/>
            <person name="de Leon A.L."/>
            <person name="Rey M.W."/>
            <person name="Tsang A."/>
        </authorList>
    </citation>
    <scope>NUCLEOTIDE SEQUENCE [LARGE SCALE GENOMIC DNA]</scope>
    <source>
        <strain evidence="4">ATCC 42464 / BCRC 31852 / DSM 1799</strain>
    </source>
</reference>
<evidence type="ECO:0000313" key="3">
    <source>
        <dbReference type="EMBL" id="AEO60053.1"/>
    </source>
</evidence>
<dbReference type="Proteomes" id="UP000007322">
    <property type="component" value="Chromosome 5"/>
</dbReference>
<dbReference type="GeneID" id="11511058"/>
<dbReference type="HOGENOM" id="CLU_002865_8_3_1"/>
<dbReference type="GO" id="GO:0050660">
    <property type="term" value="F:flavin adenine dinucleotide binding"/>
    <property type="evidence" value="ECO:0007669"/>
    <property type="project" value="InterPro"/>
</dbReference>
<name>G2QKE7_THET4</name>
<dbReference type="AlphaFoldDB" id="G2QKE7"/>
<accession>G2QKE7</accession>
<comment type="similarity">
    <text evidence="1">Belongs to the GMC oxidoreductase family.</text>
</comment>
<evidence type="ECO:0000259" key="2">
    <source>
        <dbReference type="Pfam" id="PF05199"/>
    </source>
</evidence>
<keyword evidence="4" id="KW-1185">Reference proteome</keyword>
<dbReference type="PANTHER" id="PTHR11552">
    <property type="entry name" value="GLUCOSE-METHANOL-CHOLINE GMC OXIDOREDUCTASE"/>
    <property type="match status" value="1"/>
</dbReference>
<sequence>MAVLDHKFRVRGVEGLRVVDASAFPAVPGAFPSCPTMVLSAKAAEVILADASERLR</sequence>
<dbReference type="InParanoid" id="G2QKE7"/>
<dbReference type="EMBL" id="CP003006">
    <property type="protein sequence ID" value="AEO60053.1"/>
    <property type="molecule type" value="Genomic_DNA"/>
</dbReference>
<dbReference type="InterPro" id="IPR007867">
    <property type="entry name" value="GMC_OxRtase_C"/>
</dbReference>
<dbReference type="Pfam" id="PF05199">
    <property type="entry name" value="GMC_oxred_C"/>
    <property type="match status" value="1"/>
</dbReference>
<dbReference type="OrthoDB" id="269227at2759"/>
<evidence type="ECO:0000256" key="1">
    <source>
        <dbReference type="ARBA" id="ARBA00010790"/>
    </source>
</evidence>
<dbReference type="SUPFAM" id="SSF51905">
    <property type="entry name" value="FAD/NAD(P)-binding domain"/>
    <property type="match status" value="1"/>
</dbReference>
<dbReference type="Gene3D" id="3.50.50.60">
    <property type="entry name" value="FAD/NAD(P)-binding domain"/>
    <property type="match status" value="1"/>
</dbReference>
<dbReference type="InterPro" id="IPR036188">
    <property type="entry name" value="FAD/NAD-bd_sf"/>
</dbReference>
<evidence type="ECO:0000313" key="4">
    <source>
        <dbReference type="Proteomes" id="UP000007322"/>
    </source>
</evidence>
<dbReference type="InterPro" id="IPR012132">
    <property type="entry name" value="GMC_OxRdtase"/>
</dbReference>
<feature type="domain" description="Glucose-methanol-choline oxidoreductase C-terminal" evidence="2">
    <location>
        <begin position="2"/>
        <end position="39"/>
    </location>
</feature>
<protein>
    <recommendedName>
        <fullName evidence="2">Glucose-methanol-choline oxidoreductase C-terminal domain-containing protein</fullName>
    </recommendedName>
</protein>